<feature type="signal peptide" evidence="1">
    <location>
        <begin position="1"/>
        <end position="25"/>
    </location>
</feature>
<proteinExistence type="predicted"/>
<dbReference type="InterPro" id="IPR006059">
    <property type="entry name" value="SBP"/>
</dbReference>
<accession>A0A7X9NG11</accession>
<organism evidence="2 3">
    <name type="scientific">Faecalicoccus pleomorphus</name>
    <dbReference type="NCBI Taxonomy" id="1323"/>
    <lineage>
        <taxon>Bacteria</taxon>
        <taxon>Bacillati</taxon>
        <taxon>Bacillota</taxon>
        <taxon>Erysipelotrichia</taxon>
        <taxon>Erysipelotrichales</taxon>
        <taxon>Erysipelotrichaceae</taxon>
        <taxon>Faecalicoccus</taxon>
    </lineage>
</organism>
<dbReference type="AlphaFoldDB" id="A0A7X9NG11"/>
<dbReference type="Proteomes" id="UP000540014">
    <property type="component" value="Unassembled WGS sequence"/>
</dbReference>
<dbReference type="InterPro" id="IPR050490">
    <property type="entry name" value="Bact_solute-bd_prot1"/>
</dbReference>
<reference evidence="2 3" key="1">
    <citation type="submission" date="2020-04" db="EMBL/GenBank/DDBJ databases">
        <authorList>
            <person name="Hitch T.C.A."/>
            <person name="Wylensek D."/>
            <person name="Clavel T."/>
        </authorList>
    </citation>
    <scope>NUCLEOTIDE SEQUENCE [LARGE SCALE GENOMIC DNA]</scope>
    <source>
        <strain evidence="2 3">BSM-383-APC-22F</strain>
    </source>
</reference>
<dbReference type="PANTHER" id="PTHR43649:SF12">
    <property type="entry name" value="DIACETYLCHITOBIOSE BINDING PROTEIN DASA"/>
    <property type="match status" value="1"/>
</dbReference>
<dbReference type="Gene3D" id="3.40.190.10">
    <property type="entry name" value="Periplasmic binding protein-like II"/>
    <property type="match status" value="1"/>
</dbReference>
<evidence type="ECO:0000313" key="2">
    <source>
        <dbReference type="EMBL" id="NME43560.1"/>
    </source>
</evidence>
<dbReference type="CDD" id="cd14748">
    <property type="entry name" value="PBP2_UgpB"/>
    <property type="match status" value="1"/>
</dbReference>
<protein>
    <submittedName>
        <fullName evidence="2">ABC transporter substrate-binding protein</fullName>
    </submittedName>
</protein>
<dbReference type="PROSITE" id="PS51257">
    <property type="entry name" value="PROKAR_LIPOPROTEIN"/>
    <property type="match status" value="1"/>
</dbReference>
<dbReference type="Pfam" id="PF13416">
    <property type="entry name" value="SBP_bac_8"/>
    <property type="match status" value="1"/>
</dbReference>
<dbReference type="RefSeq" id="WP_168964595.1">
    <property type="nucleotide sequence ID" value="NZ_JABAFR010000002.1"/>
</dbReference>
<evidence type="ECO:0000313" key="3">
    <source>
        <dbReference type="Proteomes" id="UP000540014"/>
    </source>
</evidence>
<keyword evidence="1" id="KW-0732">Signal</keyword>
<gene>
    <name evidence="2" type="ORF">HF861_01485</name>
</gene>
<sequence length="426" mass="48081">MKINKFLGGVLSLSLLLSACGTSSSDSNSDVTELTFWGHQNVPWNDSYEKIAKEFESENPDIKINFEFFPYDQFESKVQTSLMSKEGGADIYEMWGGWAIDFASTDALAQIPDNLSEEVRNEMYPSTYGALEYDGKIYGMPMEFNIEYGGMIINNHIFEEKGVTAPTTWEELVDVAKKCTVKEGETFEIKGFDFVNWDSVPYTFLSMILSQGGSYLSEKTFDFNTPEAIQSWEALAALVRDDQVTDLTGLTGGEELEGYQQLYANRVAMVPRGPWAISEGVQSFGLEYGKDFTYVSMPFYGQQQKFANETGWSLSVNNSIDDKKKEAAFKFMDYFFQDDVILQHNISCTQIPAKKAVAKNSELLESMPYAEPLVKILENGQFIGYFNTDQFKEKVNTIFQQYVNGDISTAEEAMSKLTDECNSIIK</sequence>
<comment type="caution">
    <text evidence="2">The sequence shown here is derived from an EMBL/GenBank/DDBJ whole genome shotgun (WGS) entry which is preliminary data.</text>
</comment>
<dbReference type="PANTHER" id="PTHR43649">
    <property type="entry name" value="ARABINOSE-BINDING PROTEIN-RELATED"/>
    <property type="match status" value="1"/>
</dbReference>
<dbReference type="SUPFAM" id="SSF53850">
    <property type="entry name" value="Periplasmic binding protein-like II"/>
    <property type="match status" value="1"/>
</dbReference>
<name>A0A7X9NG11_9FIRM</name>
<feature type="chain" id="PRO_5031162769" evidence="1">
    <location>
        <begin position="26"/>
        <end position="426"/>
    </location>
</feature>
<evidence type="ECO:0000256" key="1">
    <source>
        <dbReference type="SAM" id="SignalP"/>
    </source>
</evidence>
<dbReference type="EMBL" id="JABAFR010000002">
    <property type="protein sequence ID" value="NME43560.1"/>
    <property type="molecule type" value="Genomic_DNA"/>
</dbReference>